<keyword evidence="9" id="KW-0934">Plastid</keyword>
<organism evidence="11 12">
    <name type="scientific">Zingiber officinale</name>
    <name type="common">Ginger</name>
    <name type="synonym">Amomum zingiber</name>
    <dbReference type="NCBI Taxonomy" id="94328"/>
    <lineage>
        <taxon>Eukaryota</taxon>
        <taxon>Viridiplantae</taxon>
        <taxon>Streptophyta</taxon>
        <taxon>Embryophyta</taxon>
        <taxon>Tracheophyta</taxon>
        <taxon>Spermatophyta</taxon>
        <taxon>Magnoliopsida</taxon>
        <taxon>Liliopsida</taxon>
        <taxon>Zingiberales</taxon>
        <taxon>Zingiberaceae</taxon>
        <taxon>Zingiber</taxon>
    </lineage>
</organism>
<proteinExistence type="inferred from homology"/>
<dbReference type="PROSITE" id="PS51085">
    <property type="entry name" value="2FE2S_FER_2"/>
    <property type="match status" value="1"/>
</dbReference>
<keyword evidence="6 9" id="KW-0249">Electron transport</keyword>
<dbReference type="GO" id="GO:0009507">
    <property type="term" value="C:chloroplast"/>
    <property type="evidence" value="ECO:0007669"/>
    <property type="project" value="UniProtKB-SubCell"/>
</dbReference>
<keyword evidence="8 9" id="KW-0411">Iron-sulfur</keyword>
<dbReference type="Gene3D" id="3.10.20.30">
    <property type="match status" value="1"/>
</dbReference>
<evidence type="ECO:0000259" key="10">
    <source>
        <dbReference type="PROSITE" id="PS51085"/>
    </source>
</evidence>
<protein>
    <recommendedName>
        <fullName evidence="9">Ferredoxin</fullName>
    </recommendedName>
</protein>
<dbReference type="GO" id="GO:0051537">
    <property type="term" value="F:2 iron, 2 sulfur cluster binding"/>
    <property type="evidence" value="ECO:0007669"/>
    <property type="project" value="UniProtKB-KW"/>
</dbReference>
<comment type="caution">
    <text evidence="11">The sequence shown here is derived from an EMBL/GenBank/DDBJ whole genome shotgun (WGS) entry which is preliminary data.</text>
</comment>
<comment type="similarity">
    <text evidence="2 9">Belongs to the 2Fe2S plant-type ferredoxin family.</text>
</comment>
<comment type="cofactor">
    <cofactor evidence="9">
        <name>[2Fe-2S] cluster</name>
        <dbReference type="ChEBI" id="CHEBI:190135"/>
    </cofactor>
    <text evidence="9">Binds 1 [2Fe-2S] cluster.</text>
</comment>
<comment type="subcellular location">
    <subcellularLocation>
        <location evidence="1 9">Plastid</location>
        <location evidence="1 9">Chloroplast</location>
    </subcellularLocation>
</comment>
<dbReference type="AlphaFoldDB" id="A0A8J5KVG2"/>
<dbReference type="Proteomes" id="UP000734854">
    <property type="component" value="Unassembled WGS sequence"/>
</dbReference>
<evidence type="ECO:0000256" key="6">
    <source>
        <dbReference type="ARBA" id="ARBA00022982"/>
    </source>
</evidence>
<evidence type="ECO:0000256" key="1">
    <source>
        <dbReference type="ARBA" id="ARBA00004229"/>
    </source>
</evidence>
<dbReference type="InterPro" id="IPR012675">
    <property type="entry name" value="Beta-grasp_dom_sf"/>
</dbReference>
<keyword evidence="5 9" id="KW-0479">Metal-binding</keyword>
<evidence type="ECO:0000313" key="12">
    <source>
        <dbReference type="Proteomes" id="UP000734854"/>
    </source>
</evidence>
<dbReference type="InterPro" id="IPR036010">
    <property type="entry name" value="2Fe-2S_ferredoxin-like_sf"/>
</dbReference>
<gene>
    <name evidence="11" type="ORF">ZIOFF_040749</name>
</gene>
<dbReference type="Pfam" id="PF00111">
    <property type="entry name" value="Fer2"/>
    <property type="match status" value="1"/>
</dbReference>
<dbReference type="InterPro" id="IPR006058">
    <property type="entry name" value="2Fe2S_fd_BS"/>
</dbReference>
<dbReference type="CDD" id="cd00207">
    <property type="entry name" value="fer2"/>
    <property type="match status" value="1"/>
</dbReference>
<evidence type="ECO:0000256" key="5">
    <source>
        <dbReference type="ARBA" id="ARBA00022723"/>
    </source>
</evidence>
<dbReference type="PANTHER" id="PTHR43112">
    <property type="entry name" value="FERREDOXIN"/>
    <property type="match status" value="1"/>
</dbReference>
<dbReference type="GO" id="GO:0009055">
    <property type="term" value="F:electron transfer activity"/>
    <property type="evidence" value="ECO:0007669"/>
    <property type="project" value="InterPro"/>
</dbReference>
<dbReference type="GO" id="GO:0046872">
    <property type="term" value="F:metal ion binding"/>
    <property type="evidence" value="ECO:0007669"/>
    <property type="project" value="UniProtKB-KW"/>
</dbReference>
<comment type="function">
    <text evidence="9">Ferredoxins are iron-sulfur proteins that transfer electrons in a wide variety of metabolic reactions.</text>
</comment>
<dbReference type="InterPro" id="IPR001041">
    <property type="entry name" value="2Fe-2S_ferredoxin-type"/>
</dbReference>
<keyword evidence="7 9" id="KW-0408">Iron</keyword>
<accession>A0A8J5KVG2</accession>
<dbReference type="SUPFAM" id="SSF54292">
    <property type="entry name" value="2Fe-2S ferredoxin-like"/>
    <property type="match status" value="1"/>
</dbReference>
<reference evidence="11 12" key="1">
    <citation type="submission" date="2020-08" db="EMBL/GenBank/DDBJ databases">
        <title>Plant Genome Project.</title>
        <authorList>
            <person name="Zhang R.-G."/>
        </authorList>
    </citation>
    <scope>NUCLEOTIDE SEQUENCE [LARGE SCALE GENOMIC DNA]</scope>
    <source>
        <tissue evidence="11">Rhizome</tissue>
    </source>
</reference>
<sequence length="118" mass="12563">MSTIPISCACTLSGGYFKLQPSYLLIKSTSSLSSWKCISKASCLQEGIQQWLQGIRCGCLQAETAGVELPYSCRAGACSTCAGQIDSGSIDQSDGSFLDEKQMDTGYLLTCVSYSKSD</sequence>
<evidence type="ECO:0000313" key="11">
    <source>
        <dbReference type="EMBL" id="KAG6500888.1"/>
    </source>
</evidence>
<evidence type="ECO:0000256" key="9">
    <source>
        <dbReference type="RuleBase" id="RU364001"/>
    </source>
</evidence>
<dbReference type="EMBL" id="JACMSC010000011">
    <property type="protein sequence ID" value="KAG6500888.1"/>
    <property type="molecule type" value="Genomic_DNA"/>
</dbReference>
<keyword evidence="4 9" id="KW-0001">2Fe-2S</keyword>
<dbReference type="NCBIfam" id="TIGR02008">
    <property type="entry name" value="fdx_plant"/>
    <property type="match status" value="1"/>
</dbReference>
<evidence type="ECO:0000256" key="7">
    <source>
        <dbReference type="ARBA" id="ARBA00023004"/>
    </source>
</evidence>
<keyword evidence="12" id="KW-1185">Reference proteome</keyword>
<dbReference type="PANTHER" id="PTHR43112:SF30">
    <property type="entry name" value="FERREDOXIN-3, CHLOROPLASTIC"/>
    <property type="match status" value="1"/>
</dbReference>
<feature type="domain" description="2Fe-2S ferredoxin-type" evidence="10">
    <location>
        <begin position="28"/>
        <end position="118"/>
    </location>
</feature>
<evidence type="ECO:0000256" key="2">
    <source>
        <dbReference type="ARBA" id="ARBA00007874"/>
    </source>
</evidence>
<keyword evidence="3 9" id="KW-0813">Transport</keyword>
<evidence type="ECO:0000256" key="4">
    <source>
        <dbReference type="ARBA" id="ARBA00022714"/>
    </source>
</evidence>
<dbReference type="GO" id="GO:0022900">
    <property type="term" value="P:electron transport chain"/>
    <property type="evidence" value="ECO:0007669"/>
    <property type="project" value="InterPro"/>
</dbReference>
<dbReference type="PROSITE" id="PS00197">
    <property type="entry name" value="2FE2S_FER_1"/>
    <property type="match status" value="1"/>
</dbReference>
<keyword evidence="9" id="KW-0150">Chloroplast</keyword>
<evidence type="ECO:0000256" key="3">
    <source>
        <dbReference type="ARBA" id="ARBA00022448"/>
    </source>
</evidence>
<name>A0A8J5KVG2_ZINOF</name>
<dbReference type="InterPro" id="IPR010241">
    <property type="entry name" value="Fd_pln"/>
</dbReference>
<evidence type="ECO:0000256" key="8">
    <source>
        <dbReference type="ARBA" id="ARBA00023014"/>
    </source>
</evidence>